<protein>
    <submittedName>
        <fullName evidence="1">Uncharacterized protein</fullName>
    </submittedName>
</protein>
<keyword evidence="2" id="KW-1185">Reference proteome</keyword>
<proteinExistence type="predicted"/>
<dbReference type="Proteomes" id="UP001054945">
    <property type="component" value="Unassembled WGS sequence"/>
</dbReference>
<accession>A0AAV4QX73</accession>
<evidence type="ECO:0000313" key="1">
    <source>
        <dbReference type="EMBL" id="GIY12671.1"/>
    </source>
</evidence>
<dbReference type="EMBL" id="BPLR01006830">
    <property type="protein sequence ID" value="GIY12671.1"/>
    <property type="molecule type" value="Genomic_DNA"/>
</dbReference>
<reference evidence="1 2" key="1">
    <citation type="submission" date="2021-06" db="EMBL/GenBank/DDBJ databases">
        <title>Caerostris extrusa draft genome.</title>
        <authorList>
            <person name="Kono N."/>
            <person name="Arakawa K."/>
        </authorList>
    </citation>
    <scope>NUCLEOTIDE SEQUENCE [LARGE SCALE GENOMIC DNA]</scope>
</reference>
<comment type="caution">
    <text evidence="1">The sequence shown here is derived from an EMBL/GenBank/DDBJ whole genome shotgun (WGS) entry which is preliminary data.</text>
</comment>
<evidence type="ECO:0000313" key="2">
    <source>
        <dbReference type="Proteomes" id="UP001054945"/>
    </source>
</evidence>
<dbReference type="AlphaFoldDB" id="A0AAV4QX73"/>
<gene>
    <name evidence="1" type="primary">AVEN_127928_1</name>
    <name evidence="1" type="ORF">CEXT_3591</name>
</gene>
<sequence length="283" mass="32240">MIVVVVAAVAVPNLKSFLEMSIQMKHLLLEEHWYRRRICSQIFLSFARTESKHLFRMFCSLWKALTYSNNFLRKVLHGGRFFVFSQCVRDSLCECNLSGISDININDSCTCGVCESNKPEVPQESEHSDNNCSESQKFKKTSSEQLLRVRTEDYDSECSECRRNRSSETQINKLLDRDLCNCEECIRVAEQGHRYSNHSNTRHSDAESTEFCSQCPCNSRVLSNACAVILIVKIAITCPQMNQIAMKTAATQIAECRVSQDVVPCECCRNSNNTLNEDSNKVL</sequence>
<organism evidence="1 2">
    <name type="scientific">Caerostris extrusa</name>
    <name type="common">Bark spider</name>
    <name type="synonym">Caerostris bankana</name>
    <dbReference type="NCBI Taxonomy" id="172846"/>
    <lineage>
        <taxon>Eukaryota</taxon>
        <taxon>Metazoa</taxon>
        <taxon>Ecdysozoa</taxon>
        <taxon>Arthropoda</taxon>
        <taxon>Chelicerata</taxon>
        <taxon>Arachnida</taxon>
        <taxon>Araneae</taxon>
        <taxon>Araneomorphae</taxon>
        <taxon>Entelegynae</taxon>
        <taxon>Araneoidea</taxon>
        <taxon>Araneidae</taxon>
        <taxon>Caerostris</taxon>
    </lineage>
</organism>
<name>A0AAV4QX73_CAEEX</name>